<keyword evidence="5" id="KW-1185">Reference proteome</keyword>
<dbReference type="AlphaFoldDB" id="A0A9K3D0W6"/>
<dbReference type="GO" id="GO:1990904">
    <property type="term" value="C:ribonucleoprotein complex"/>
    <property type="evidence" value="ECO:0007669"/>
    <property type="project" value="UniProtKB-KW"/>
</dbReference>
<evidence type="ECO:0000313" key="5">
    <source>
        <dbReference type="Proteomes" id="UP000265618"/>
    </source>
</evidence>
<dbReference type="PANTHER" id="PTHR10759">
    <property type="entry name" value="60S RIBOSOMAL PROTEIN L34"/>
    <property type="match status" value="1"/>
</dbReference>
<proteinExistence type="inferred from homology"/>
<organism evidence="4 5">
    <name type="scientific">Kipferlia bialata</name>
    <dbReference type="NCBI Taxonomy" id="797122"/>
    <lineage>
        <taxon>Eukaryota</taxon>
        <taxon>Metamonada</taxon>
        <taxon>Carpediemonas-like organisms</taxon>
        <taxon>Kipferlia</taxon>
    </lineage>
</organism>
<dbReference type="Pfam" id="PF01199">
    <property type="entry name" value="Ribosomal_L34e"/>
    <property type="match status" value="1"/>
</dbReference>
<keyword evidence="3" id="KW-0687">Ribonucleoprotein</keyword>
<protein>
    <submittedName>
        <fullName evidence="4">Ribosomal protein L34Ae</fullName>
    </submittedName>
</protein>
<dbReference type="Gene3D" id="6.20.340.10">
    <property type="match status" value="1"/>
</dbReference>
<evidence type="ECO:0000256" key="3">
    <source>
        <dbReference type="ARBA" id="ARBA00023274"/>
    </source>
</evidence>
<comment type="similarity">
    <text evidence="1">Belongs to the eukaryotic ribosomal protein eL34 family.</text>
</comment>
<dbReference type="OrthoDB" id="277449at2759"/>
<reference evidence="4 5" key="1">
    <citation type="journal article" date="2018" name="PLoS ONE">
        <title>The draft genome of Kipferlia bialata reveals reductive genome evolution in fornicate parasites.</title>
        <authorList>
            <person name="Tanifuji G."/>
            <person name="Takabayashi S."/>
            <person name="Kume K."/>
            <person name="Takagi M."/>
            <person name="Nakayama T."/>
            <person name="Kamikawa R."/>
            <person name="Inagaki Y."/>
            <person name="Hashimoto T."/>
        </authorList>
    </citation>
    <scope>NUCLEOTIDE SEQUENCE [LARGE SCALE GENOMIC DNA]</scope>
    <source>
        <strain evidence="4">NY0173</strain>
    </source>
</reference>
<accession>A0A9K3D0W6</accession>
<name>A0A9K3D0W6_9EUKA</name>
<evidence type="ECO:0000256" key="2">
    <source>
        <dbReference type="ARBA" id="ARBA00022980"/>
    </source>
</evidence>
<dbReference type="InterPro" id="IPR008195">
    <property type="entry name" value="Ribosomal_eL34"/>
</dbReference>
<sequence length="110" mass="12412">MAIANRVTLRRKLSYNTATNQRRIVRTPGGELRYLYVKKAGSRVHCPETGQALNGIARSTGMELSRMSKTSKRVSRAYGGKLSMQAVRSRILRAFLNEENRIVKKMAAKK</sequence>
<dbReference type="GO" id="GO:0006412">
    <property type="term" value="P:translation"/>
    <property type="evidence" value="ECO:0007669"/>
    <property type="project" value="InterPro"/>
</dbReference>
<comment type="caution">
    <text evidence="4">The sequence shown here is derived from an EMBL/GenBank/DDBJ whole genome shotgun (WGS) entry which is preliminary data.</text>
</comment>
<keyword evidence="2 4" id="KW-0689">Ribosomal protein</keyword>
<dbReference type="Proteomes" id="UP000265618">
    <property type="component" value="Unassembled WGS sequence"/>
</dbReference>
<dbReference type="Gene3D" id="6.20.370.70">
    <property type="match status" value="1"/>
</dbReference>
<dbReference type="InterPro" id="IPR038562">
    <property type="entry name" value="Ribosomal_eL34_C_sf"/>
</dbReference>
<dbReference type="PRINTS" id="PR01250">
    <property type="entry name" value="RIBOSOMALL34"/>
</dbReference>
<evidence type="ECO:0000313" key="4">
    <source>
        <dbReference type="EMBL" id="GIQ86046.1"/>
    </source>
</evidence>
<dbReference type="EMBL" id="BDIP01002282">
    <property type="protein sequence ID" value="GIQ86046.1"/>
    <property type="molecule type" value="Genomic_DNA"/>
</dbReference>
<dbReference type="GO" id="GO:0003735">
    <property type="term" value="F:structural constituent of ribosome"/>
    <property type="evidence" value="ECO:0007669"/>
    <property type="project" value="InterPro"/>
</dbReference>
<evidence type="ECO:0000256" key="1">
    <source>
        <dbReference type="ARBA" id="ARBA00009875"/>
    </source>
</evidence>
<dbReference type="GO" id="GO:0005840">
    <property type="term" value="C:ribosome"/>
    <property type="evidence" value="ECO:0007669"/>
    <property type="project" value="UniProtKB-KW"/>
</dbReference>
<gene>
    <name evidence="4" type="ORF">KIPB_007821</name>
</gene>